<evidence type="ECO:0000313" key="2">
    <source>
        <dbReference type="EMBL" id="SDX95980.1"/>
    </source>
</evidence>
<proteinExistence type="predicted"/>
<organism evidence="2 3">
    <name type="scientific">Albimonas donghaensis</name>
    <dbReference type="NCBI Taxonomy" id="356660"/>
    <lineage>
        <taxon>Bacteria</taxon>
        <taxon>Pseudomonadati</taxon>
        <taxon>Pseudomonadota</taxon>
        <taxon>Alphaproteobacteria</taxon>
        <taxon>Rhodobacterales</taxon>
        <taxon>Paracoccaceae</taxon>
        <taxon>Albimonas</taxon>
    </lineage>
</organism>
<reference evidence="2 3" key="1">
    <citation type="submission" date="2016-10" db="EMBL/GenBank/DDBJ databases">
        <authorList>
            <person name="de Groot N.N."/>
        </authorList>
    </citation>
    <scope>NUCLEOTIDE SEQUENCE [LARGE SCALE GENOMIC DNA]</scope>
    <source>
        <strain evidence="2 3">DSM 17890</strain>
    </source>
</reference>
<keyword evidence="3" id="KW-1185">Reference proteome</keyword>
<accession>A0A1H3FYG9</accession>
<dbReference type="AlphaFoldDB" id="A0A1H3FYG9"/>
<dbReference type="Gene3D" id="3.40.50.1820">
    <property type="entry name" value="alpha/beta hydrolase"/>
    <property type="match status" value="1"/>
</dbReference>
<dbReference type="InterPro" id="IPR000073">
    <property type="entry name" value="AB_hydrolase_1"/>
</dbReference>
<dbReference type="Proteomes" id="UP000199118">
    <property type="component" value="Unassembled WGS sequence"/>
</dbReference>
<gene>
    <name evidence="2" type="ORF">SAMN05444336_11518</name>
</gene>
<protein>
    <submittedName>
        <fullName evidence="2">Pimeloyl-ACP methyl ester carboxylesterase</fullName>
    </submittedName>
</protein>
<dbReference type="OrthoDB" id="9791366at2"/>
<dbReference type="PANTHER" id="PTHR43433:SF5">
    <property type="entry name" value="AB HYDROLASE-1 DOMAIN-CONTAINING PROTEIN"/>
    <property type="match status" value="1"/>
</dbReference>
<dbReference type="InterPro" id="IPR050471">
    <property type="entry name" value="AB_hydrolase"/>
</dbReference>
<sequence length="298" mass="31016">MVTVNRFKTADGLSLAYADEGPRDGMPILCLAGLTRNMDDFAGVAARLSATHRVIRLDSRGRGASDNAPDPMTYDVPREAGDALALLNHLGLASAVFLGTSRGGLLTMVTAAIAPARIRAAILNDVGPEIAPGGLERIMAYVGKPPAAATLDELAAQLAEAGRAGAPKLTPAQWREIAANTAKETPEGLAWRYDLRLRDALAAQGEALRAAVEHGSAPPDLWGMFVLLAACPVLVLRGENSDILSAETLARMKSVAPERVAIATVSDRAHVPLLDEPESVAAIDALLARAAALSTPAA</sequence>
<dbReference type="SUPFAM" id="SSF53474">
    <property type="entry name" value="alpha/beta-Hydrolases"/>
    <property type="match status" value="1"/>
</dbReference>
<dbReference type="RefSeq" id="WP_092685550.1">
    <property type="nucleotide sequence ID" value="NZ_FNMZ01000015.1"/>
</dbReference>
<feature type="domain" description="AB hydrolase-1" evidence="1">
    <location>
        <begin position="27"/>
        <end position="276"/>
    </location>
</feature>
<dbReference type="PANTHER" id="PTHR43433">
    <property type="entry name" value="HYDROLASE, ALPHA/BETA FOLD FAMILY PROTEIN"/>
    <property type="match status" value="1"/>
</dbReference>
<dbReference type="STRING" id="356660.SAMN05444336_11518"/>
<dbReference type="Pfam" id="PF00561">
    <property type="entry name" value="Abhydrolase_1"/>
    <property type="match status" value="1"/>
</dbReference>
<evidence type="ECO:0000259" key="1">
    <source>
        <dbReference type="Pfam" id="PF00561"/>
    </source>
</evidence>
<evidence type="ECO:0000313" key="3">
    <source>
        <dbReference type="Proteomes" id="UP000199118"/>
    </source>
</evidence>
<dbReference type="EMBL" id="FNMZ01000015">
    <property type="protein sequence ID" value="SDX95980.1"/>
    <property type="molecule type" value="Genomic_DNA"/>
</dbReference>
<name>A0A1H3FYG9_9RHOB</name>
<dbReference type="InterPro" id="IPR029058">
    <property type="entry name" value="AB_hydrolase_fold"/>
</dbReference>